<keyword evidence="8" id="KW-0282">Flagellum</keyword>
<keyword evidence="1 7" id="KW-1003">Cell membrane</keyword>
<keyword evidence="8" id="KW-0966">Cell projection</keyword>
<reference evidence="8 9" key="1">
    <citation type="submission" date="2016-10" db="EMBL/GenBank/DDBJ databases">
        <authorList>
            <person name="de Groot N.N."/>
        </authorList>
    </citation>
    <scope>NUCLEOTIDE SEQUENCE [LARGE SCALE GENOMIC DNA]</scope>
    <source>
        <strain evidence="8 9">DSM 15269</strain>
    </source>
</reference>
<dbReference type="STRING" id="206665.SAMN04488516_102237"/>
<accession>A0A1H0BNP8</accession>
<keyword evidence="8" id="KW-0969">Cilium</keyword>
<proteinExistence type="inferred from homology"/>
<keyword evidence="4 7" id="KW-0472">Membrane</keyword>
<keyword evidence="5 7" id="KW-0975">Bacterial flagellum</keyword>
<dbReference type="GO" id="GO:0009425">
    <property type="term" value="C:bacterial-type flagellum basal body"/>
    <property type="evidence" value="ECO:0007669"/>
    <property type="project" value="UniProtKB-SubCell"/>
</dbReference>
<dbReference type="PANTHER" id="PTHR38766:SF1">
    <property type="entry name" value="FLAGELLAR PROTEIN FLIO"/>
    <property type="match status" value="1"/>
</dbReference>
<comment type="similarity">
    <text evidence="6 7">Belongs to the FliO/MopB family.</text>
</comment>
<evidence type="ECO:0000313" key="9">
    <source>
        <dbReference type="Proteomes" id="UP000199602"/>
    </source>
</evidence>
<keyword evidence="9" id="KW-1185">Reference proteome</keyword>
<evidence type="ECO:0000256" key="2">
    <source>
        <dbReference type="ARBA" id="ARBA00022692"/>
    </source>
</evidence>
<dbReference type="GO" id="GO:0005886">
    <property type="term" value="C:plasma membrane"/>
    <property type="evidence" value="ECO:0007669"/>
    <property type="project" value="UniProtKB-SubCell"/>
</dbReference>
<keyword evidence="3 7" id="KW-1133">Transmembrane helix</keyword>
<evidence type="ECO:0000313" key="8">
    <source>
        <dbReference type="EMBL" id="SDN47266.1"/>
    </source>
</evidence>
<evidence type="ECO:0000256" key="4">
    <source>
        <dbReference type="ARBA" id="ARBA00023136"/>
    </source>
</evidence>
<dbReference type="PANTHER" id="PTHR38766">
    <property type="entry name" value="FLAGELLAR PROTEIN FLIO"/>
    <property type="match status" value="1"/>
</dbReference>
<dbReference type="Proteomes" id="UP000199602">
    <property type="component" value="Unassembled WGS sequence"/>
</dbReference>
<evidence type="ECO:0000256" key="7">
    <source>
        <dbReference type="RuleBase" id="RU362064"/>
    </source>
</evidence>
<gene>
    <name evidence="8" type="ORF">SAMN04488516_102237</name>
</gene>
<dbReference type="GO" id="GO:0044781">
    <property type="term" value="P:bacterial-type flagellum organization"/>
    <property type="evidence" value="ECO:0007669"/>
    <property type="project" value="UniProtKB-UniRule"/>
</dbReference>
<dbReference type="EMBL" id="FNIN01000002">
    <property type="protein sequence ID" value="SDN47266.1"/>
    <property type="molecule type" value="Genomic_DNA"/>
</dbReference>
<dbReference type="InterPro" id="IPR052205">
    <property type="entry name" value="FliO/MopB"/>
</dbReference>
<dbReference type="Pfam" id="PF04347">
    <property type="entry name" value="FliO"/>
    <property type="match status" value="1"/>
</dbReference>
<comment type="subcellular location">
    <subcellularLocation>
        <location evidence="7">Cell membrane</location>
    </subcellularLocation>
    <subcellularLocation>
        <location evidence="7">Bacterial flagellum basal body</location>
    </subcellularLocation>
</comment>
<organism evidence="8 9">
    <name type="scientific">Desulfonauticus submarinus</name>
    <dbReference type="NCBI Taxonomy" id="206665"/>
    <lineage>
        <taxon>Bacteria</taxon>
        <taxon>Pseudomonadati</taxon>
        <taxon>Thermodesulfobacteriota</taxon>
        <taxon>Desulfovibrionia</taxon>
        <taxon>Desulfovibrionales</taxon>
        <taxon>Desulfonauticaceae</taxon>
        <taxon>Desulfonauticus</taxon>
    </lineage>
</organism>
<protein>
    <recommendedName>
        <fullName evidence="7">Flagellar protein</fullName>
    </recommendedName>
</protein>
<sequence>MSNATFASPQMSLGVATLKMAGALFFLLAFILLLYYLLRRFGPKSIFKSQSHGELEVLCSIPVNPKKSLLMVRFLNKKVLIGVSENTMTFLSEVEVDHDKDEDFGKVLEQEQNSCS</sequence>
<dbReference type="InterPro" id="IPR022781">
    <property type="entry name" value="Flagellar_biosynth_FliO"/>
</dbReference>
<name>A0A1H0BNP8_9BACT</name>
<evidence type="ECO:0000256" key="1">
    <source>
        <dbReference type="ARBA" id="ARBA00022475"/>
    </source>
</evidence>
<dbReference type="NCBIfam" id="TIGR03500">
    <property type="entry name" value="FliO_TIGR"/>
    <property type="match status" value="1"/>
</dbReference>
<evidence type="ECO:0000256" key="5">
    <source>
        <dbReference type="ARBA" id="ARBA00023143"/>
    </source>
</evidence>
<dbReference type="RefSeq" id="WP_092063517.1">
    <property type="nucleotide sequence ID" value="NZ_FNIN01000002.1"/>
</dbReference>
<evidence type="ECO:0000256" key="3">
    <source>
        <dbReference type="ARBA" id="ARBA00022989"/>
    </source>
</evidence>
<keyword evidence="2 7" id="KW-0812">Transmembrane</keyword>
<feature type="transmembrane region" description="Helical" evidence="7">
    <location>
        <begin position="20"/>
        <end position="38"/>
    </location>
</feature>
<evidence type="ECO:0000256" key="6">
    <source>
        <dbReference type="ARBA" id="ARBA00037937"/>
    </source>
</evidence>
<dbReference type="AlphaFoldDB" id="A0A1H0BNP8"/>